<dbReference type="InterPro" id="IPR022555">
    <property type="entry name" value="DUF2577"/>
</dbReference>
<sequence>MEEWHGTIAKELKSRTNPIRIGAVLGEVVSTSPWKVAIKDGKFMIDNTNGYVCFSLLHHITTYAYRHSGQMTHNGCQAGSNSVYTAQGEGKIVLNELWKTGDKVLVIPDENEQHFFIVDVVKEGV</sequence>
<name>A0A8S5N884_9CAUD</name>
<evidence type="ECO:0008006" key="2">
    <source>
        <dbReference type="Google" id="ProtNLM"/>
    </source>
</evidence>
<accession>A0A8S5N884</accession>
<dbReference type="EMBL" id="BK015098">
    <property type="protein sequence ID" value="DAD90910.1"/>
    <property type="molecule type" value="Genomic_DNA"/>
</dbReference>
<reference evidence="1" key="1">
    <citation type="journal article" date="2021" name="Proc. Natl. Acad. Sci. U.S.A.">
        <title>A Catalog of Tens of Thousands of Viruses from Human Metagenomes Reveals Hidden Associations with Chronic Diseases.</title>
        <authorList>
            <person name="Tisza M.J."/>
            <person name="Buck C.B."/>
        </authorList>
    </citation>
    <scope>NUCLEOTIDE SEQUENCE</scope>
    <source>
        <strain evidence="1">CtkBO7</strain>
    </source>
</reference>
<evidence type="ECO:0000313" key="1">
    <source>
        <dbReference type="EMBL" id="DAD90910.1"/>
    </source>
</evidence>
<proteinExistence type="predicted"/>
<organism evidence="1">
    <name type="scientific">Siphoviridae sp. ctkBO7</name>
    <dbReference type="NCBI Taxonomy" id="2826441"/>
    <lineage>
        <taxon>Viruses</taxon>
        <taxon>Duplodnaviria</taxon>
        <taxon>Heunggongvirae</taxon>
        <taxon>Uroviricota</taxon>
        <taxon>Caudoviricetes</taxon>
    </lineage>
</organism>
<dbReference type="Pfam" id="PF10844">
    <property type="entry name" value="DUF2577"/>
    <property type="match status" value="1"/>
</dbReference>
<protein>
    <recommendedName>
        <fullName evidence="2">DUF2577 domain-containing protein</fullName>
    </recommendedName>
</protein>